<sequence>MRDLAAELAQRRAGDRYRSRRVLEGPQAPRQTVDGRSLLAFCSNDYLGLAAHPRLVAALKRGAERYGVGAGAAHLVNGHSRAHHALEEELAAFTGRERALLFSTGYMANLGVAQALLGRGDHLLQDRLNHASLIDAAAVCGARLRRYRHGDDQDLARCLAALEGDGREILVSTDGVFSMDGDLAPLPALAERAAAARAWLMVDDAHALGVLGATGAGTLEHLGLDARRVPVLMGTLGKALGTAGAFVAGSEALIETLIQSARTYIYTTAMPAPVAEAAREALRVLVDEPERRARLHAHVHRFRSGAAQLGLALMPSQTPIQPVLVGDAGRAVDLSRRLLQAGFLVPAIRPPTVPEGGARLRVTLSAAHDEDEVDRLLEALGGLHP</sequence>
<dbReference type="InterPro" id="IPR004723">
    <property type="entry name" value="AONS_Archaea/Proteobacteria"/>
</dbReference>
<dbReference type="RefSeq" id="WP_090484626.1">
    <property type="nucleotide sequence ID" value="NZ_FOUO01000006.1"/>
</dbReference>
<dbReference type="STRING" id="195064.SAMN05421721_10675"/>
<evidence type="ECO:0000256" key="5">
    <source>
        <dbReference type="ARBA" id="ARBA00022679"/>
    </source>
</evidence>
<accession>A0A1I4R1E2</accession>
<feature type="binding site" evidence="9">
    <location>
        <position position="352"/>
    </location>
    <ligand>
        <name>substrate</name>
    </ligand>
</feature>
<dbReference type="Gene3D" id="3.90.1150.10">
    <property type="entry name" value="Aspartate Aminotransferase, domain 1"/>
    <property type="match status" value="1"/>
</dbReference>
<evidence type="ECO:0000259" key="11">
    <source>
        <dbReference type="Pfam" id="PF00155"/>
    </source>
</evidence>
<keyword evidence="6 9" id="KW-0093">Biotin biosynthesis</keyword>
<comment type="subunit">
    <text evidence="4 9">Homodimer.</text>
</comment>
<evidence type="ECO:0000256" key="9">
    <source>
        <dbReference type="HAMAP-Rule" id="MF_01693"/>
    </source>
</evidence>
<reference evidence="12 13" key="1">
    <citation type="submission" date="2016-10" db="EMBL/GenBank/DDBJ databases">
        <authorList>
            <person name="de Groot N.N."/>
        </authorList>
    </citation>
    <scope>NUCLEOTIDE SEQUENCE [LARGE SCALE GENOMIC DNA]</scope>
    <source>
        <strain evidence="12 13">DSM 4180</strain>
    </source>
</reference>
<dbReference type="Pfam" id="PF00155">
    <property type="entry name" value="Aminotran_1_2"/>
    <property type="match status" value="1"/>
</dbReference>
<evidence type="ECO:0000256" key="1">
    <source>
        <dbReference type="ARBA" id="ARBA00001933"/>
    </source>
</evidence>
<dbReference type="InterPro" id="IPR015422">
    <property type="entry name" value="PyrdxlP-dep_Trfase_small"/>
</dbReference>
<comment type="similarity">
    <text evidence="3 9">Belongs to the class-II pyridoxal-phosphate-dependent aminotransferase family. BioF subfamily.</text>
</comment>
<name>A0A1I4R1E2_ECTMO</name>
<evidence type="ECO:0000313" key="12">
    <source>
        <dbReference type="EMBL" id="SFM46134.1"/>
    </source>
</evidence>
<dbReference type="InterPro" id="IPR015424">
    <property type="entry name" value="PyrdxlP-dep_Trfase"/>
</dbReference>
<dbReference type="GO" id="GO:0030170">
    <property type="term" value="F:pyridoxal phosphate binding"/>
    <property type="evidence" value="ECO:0007669"/>
    <property type="project" value="UniProtKB-UniRule"/>
</dbReference>
<dbReference type="Proteomes" id="UP000199556">
    <property type="component" value="Unassembled WGS sequence"/>
</dbReference>
<protein>
    <recommendedName>
        <fullName evidence="9">8-amino-7-oxononanoate synthase</fullName>
        <shortName evidence="9">AONS</shortName>
        <ecNumber evidence="9">2.3.1.47</ecNumber>
    </recommendedName>
    <alternativeName>
        <fullName evidence="9">7-keto-8-amino-pelargonic acid synthase</fullName>
        <shortName evidence="9">7-KAP synthase</shortName>
        <shortName evidence="9">KAPA synthase</shortName>
    </alternativeName>
    <alternativeName>
        <fullName evidence="9">8-amino-7-ketopelargonate synthase</fullName>
    </alternativeName>
</protein>
<dbReference type="SUPFAM" id="SSF53383">
    <property type="entry name" value="PLP-dependent transferases"/>
    <property type="match status" value="1"/>
</dbReference>
<evidence type="ECO:0000256" key="3">
    <source>
        <dbReference type="ARBA" id="ARBA00010008"/>
    </source>
</evidence>
<dbReference type="NCBIfam" id="TIGR00858">
    <property type="entry name" value="bioF"/>
    <property type="match status" value="1"/>
</dbReference>
<feature type="binding site" evidence="9">
    <location>
        <begin position="105"/>
        <end position="106"/>
    </location>
    <ligand>
        <name>pyridoxal 5'-phosphate</name>
        <dbReference type="ChEBI" id="CHEBI:597326"/>
    </ligand>
</feature>
<dbReference type="EC" id="2.3.1.47" evidence="9"/>
<comment type="catalytic activity">
    <reaction evidence="8 9">
        <text>6-carboxyhexanoyl-[ACP] + L-alanine + H(+) = (8S)-8-amino-7-oxononanoate + holo-[ACP] + CO2</text>
        <dbReference type="Rhea" id="RHEA:42288"/>
        <dbReference type="Rhea" id="RHEA-COMP:9685"/>
        <dbReference type="Rhea" id="RHEA-COMP:9955"/>
        <dbReference type="ChEBI" id="CHEBI:15378"/>
        <dbReference type="ChEBI" id="CHEBI:16526"/>
        <dbReference type="ChEBI" id="CHEBI:57972"/>
        <dbReference type="ChEBI" id="CHEBI:64479"/>
        <dbReference type="ChEBI" id="CHEBI:78846"/>
        <dbReference type="ChEBI" id="CHEBI:149468"/>
        <dbReference type="EC" id="2.3.1.47"/>
    </reaction>
</comment>
<evidence type="ECO:0000256" key="7">
    <source>
        <dbReference type="ARBA" id="ARBA00022898"/>
    </source>
</evidence>
<dbReference type="PROSITE" id="PS00599">
    <property type="entry name" value="AA_TRANSFER_CLASS_2"/>
    <property type="match status" value="1"/>
</dbReference>
<dbReference type="InterPro" id="IPR050087">
    <property type="entry name" value="AON_synthase_class-II"/>
</dbReference>
<dbReference type="GO" id="GO:0008710">
    <property type="term" value="F:8-amino-7-oxononanoate synthase activity"/>
    <property type="evidence" value="ECO:0007669"/>
    <property type="project" value="UniProtKB-UniRule"/>
</dbReference>
<feature type="binding site" evidence="9">
    <location>
        <position position="130"/>
    </location>
    <ligand>
        <name>substrate</name>
    </ligand>
</feature>
<dbReference type="EMBL" id="FOUO01000006">
    <property type="protein sequence ID" value="SFM46134.1"/>
    <property type="molecule type" value="Genomic_DNA"/>
</dbReference>
<keyword evidence="7 9" id="KW-0663">Pyridoxal phosphate</keyword>
<dbReference type="InterPro" id="IPR015421">
    <property type="entry name" value="PyrdxlP-dep_Trfase_major"/>
</dbReference>
<feature type="binding site" evidence="9">
    <location>
        <position position="235"/>
    </location>
    <ligand>
        <name>pyridoxal 5'-phosphate</name>
        <dbReference type="ChEBI" id="CHEBI:597326"/>
    </ligand>
</feature>
<feature type="domain" description="Aminotransferase class I/classII large" evidence="11">
    <location>
        <begin position="38"/>
        <end position="380"/>
    </location>
</feature>
<dbReference type="UniPathway" id="UPA00078"/>
<feature type="binding site" evidence="9">
    <location>
        <position position="18"/>
    </location>
    <ligand>
        <name>substrate</name>
    </ligand>
</feature>
<evidence type="ECO:0000313" key="13">
    <source>
        <dbReference type="Proteomes" id="UP000199556"/>
    </source>
</evidence>
<feature type="binding site" evidence="9">
    <location>
        <position position="178"/>
    </location>
    <ligand>
        <name>pyridoxal 5'-phosphate</name>
        <dbReference type="ChEBI" id="CHEBI:597326"/>
    </ligand>
</feature>
<feature type="modified residue" description="N6-(pyridoxal phosphate)lysine" evidence="9 10">
    <location>
        <position position="238"/>
    </location>
</feature>
<evidence type="ECO:0000256" key="6">
    <source>
        <dbReference type="ARBA" id="ARBA00022756"/>
    </source>
</evidence>
<feature type="binding site" evidence="9">
    <location>
        <position position="206"/>
    </location>
    <ligand>
        <name>pyridoxal 5'-phosphate</name>
        <dbReference type="ChEBI" id="CHEBI:597326"/>
    </ligand>
</feature>
<evidence type="ECO:0000256" key="4">
    <source>
        <dbReference type="ARBA" id="ARBA00011738"/>
    </source>
</evidence>
<dbReference type="Gene3D" id="3.40.640.10">
    <property type="entry name" value="Type I PLP-dependent aspartate aminotransferase-like (Major domain)"/>
    <property type="match status" value="1"/>
</dbReference>
<dbReference type="OrthoDB" id="9807157at2"/>
<evidence type="ECO:0000256" key="2">
    <source>
        <dbReference type="ARBA" id="ARBA00004746"/>
    </source>
</evidence>
<proteinExistence type="inferred from homology"/>
<dbReference type="AlphaFoldDB" id="A0A1I4R1E2"/>
<comment type="cofactor">
    <cofactor evidence="1 9 10">
        <name>pyridoxal 5'-phosphate</name>
        <dbReference type="ChEBI" id="CHEBI:597326"/>
    </cofactor>
</comment>
<dbReference type="GO" id="GO:0009102">
    <property type="term" value="P:biotin biosynthetic process"/>
    <property type="evidence" value="ECO:0007669"/>
    <property type="project" value="UniProtKB-UniRule"/>
</dbReference>
<organism evidence="12 13">
    <name type="scientific">Ectothiorhodospira mobilis</name>
    <dbReference type="NCBI Taxonomy" id="195064"/>
    <lineage>
        <taxon>Bacteria</taxon>
        <taxon>Pseudomonadati</taxon>
        <taxon>Pseudomonadota</taxon>
        <taxon>Gammaproteobacteria</taxon>
        <taxon>Chromatiales</taxon>
        <taxon>Ectothiorhodospiraceae</taxon>
        <taxon>Ectothiorhodospira</taxon>
    </lineage>
</organism>
<dbReference type="PANTHER" id="PTHR13693:SF100">
    <property type="entry name" value="8-AMINO-7-OXONONANOATE SYNTHASE"/>
    <property type="match status" value="1"/>
</dbReference>
<dbReference type="HAMAP" id="MF_01693">
    <property type="entry name" value="BioF_aminotrans_2"/>
    <property type="match status" value="1"/>
</dbReference>
<dbReference type="InterPro" id="IPR001917">
    <property type="entry name" value="Aminotrans_II_pyridoxalP_BS"/>
</dbReference>
<evidence type="ECO:0000256" key="10">
    <source>
        <dbReference type="PIRSR" id="PIRSR604723-51"/>
    </source>
</evidence>
<evidence type="ECO:0000256" key="8">
    <source>
        <dbReference type="ARBA" id="ARBA00047715"/>
    </source>
</evidence>
<dbReference type="CDD" id="cd06454">
    <property type="entry name" value="KBL_like"/>
    <property type="match status" value="1"/>
</dbReference>
<dbReference type="PANTHER" id="PTHR13693">
    <property type="entry name" value="CLASS II AMINOTRANSFERASE/8-AMINO-7-OXONONANOATE SYNTHASE"/>
    <property type="match status" value="1"/>
</dbReference>
<keyword evidence="13" id="KW-1185">Reference proteome</keyword>
<comment type="pathway">
    <text evidence="2 9">Cofactor biosynthesis; biotin biosynthesis.</text>
</comment>
<dbReference type="InterPro" id="IPR022834">
    <property type="entry name" value="AONS_Proteobacteria"/>
</dbReference>
<keyword evidence="5 9" id="KW-0808">Transferase</keyword>
<gene>
    <name evidence="9" type="primary">bioF</name>
    <name evidence="12" type="ORF">SAMN05421721_10675</name>
</gene>
<comment type="function">
    <text evidence="9">Catalyzes the decarboxylative condensation of pimeloyl-[acyl-carrier protein] and L-alanine to produce 8-amino-7-oxononanoate (AON), [acyl-carrier protein], and carbon dioxide.</text>
</comment>
<dbReference type="InterPro" id="IPR004839">
    <property type="entry name" value="Aminotransferase_I/II_large"/>
</dbReference>